<dbReference type="InterPro" id="IPR013785">
    <property type="entry name" value="Aldolase_TIM"/>
</dbReference>
<dbReference type="Pfam" id="PF03060">
    <property type="entry name" value="NMO"/>
    <property type="match status" value="1"/>
</dbReference>
<keyword evidence="2" id="KW-0288">FMN</keyword>
<proteinExistence type="predicted"/>
<feature type="compositionally biased region" description="Polar residues" evidence="4">
    <location>
        <begin position="1"/>
        <end position="12"/>
    </location>
</feature>
<evidence type="ECO:0000256" key="2">
    <source>
        <dbReference type="ARBA" id="ARBA00022643"/>
    </source>
</evidence>
<keyword evidence="5" id="KW-0223">Dioxygenase</keyword>
<name>A0ABM7WYZ9_9BACT</name>
<dbReference type="InterPro" id="IPR004136">
    <property type="entry name" value="NMO"/>
</dbReference>
<evidence type="ECO:0000256" key="1">
    <source>
        <dbReference type="ARBA" id="ARBA00022630"/>
    </source>
</evidence>
<gene>
    <name evidence="5" type="ORF">AMOR_37640</name>
</gene>
<protein>
    <submittedName>
        <fullName evidence="5">2-nitropropane dioxygenase</fullName>
    </submittedName>
</protein>
<evidence type="ECO:0000256" key="4">
    <source>
        <dbReference type="SAM" id="MobiDB-lite"/>
    </source>
</evidence>
<dbReference type="Proteomes" id="UP001162891">
    <property type="component" value="Chromosome"/>
</dbReference>
<accession>A0ABM7WYZ9</accession>
<sequence>MVAPQHSRSGSETVPYDAAPYDSAREDIPVTDDLVVPNRTDTDPAGRGSAPKLTRDAIGEILRAGKHLLVQGAMGLHVSDGLAGKVAAAKSARFVTAGTVSGVGKTPELLRRELRRARAEAPGGYVGVNLMAAINHLDFERLARTALVEGVSFIVQGAGISREVIRWCHDAGTPFAGIVSSGRLAAMYEKWGADFLVAEGAEAGGHIGDIELPLASLVEDVRSHSSLPVVAAGGIDASDVAAYLAQGVAGVQLSTRFIACRDGDAHPAFKTMHLGKGADDVVVITSCVKGMKARAVRNAFTDALAAGDHFPPRSKAWFFGKDGYGGRTKACIECLGTGLCKCRASDFHESFCITDALLRAAILGDTVRGLFYTGQSVTRIPEGTVQELKTVQELVLELDRLLEDGSHRTHALSAASASP</sequence>
<dbReference type="PANTHER" id="PTHR32332">
    <property type="entry name" value="2-NITROPROPANE DIOXYGENASE"/>
    <property type="match status" value="1"/>
</dbReference>
<evidence type="ECO:0000313" key="5">
    <source>
        <dbReference type="EMBL" id="BDG04768.1"/>
    </source>
</evidence>
<dbReference type="Gene3D" id="3.20.20.70">
    <property type="entry name" value="Aldolase class I"/>
    <property type="match status" value="1"/>
</dbReference>
<keyword evidence="3" id="KW-0560">Oxidoreductase</keyword>
<dbReference type="CDD" id="cd04730">
    <property type="entry name" value="NPD_like"/>
    <property type="match status" value="1"/>
</dbReference>
<reference evidence="6" key="1">
    <citation type="journal article" date="2022" name="Int. J. Syst. Evol. Microbiol.">
        <title>Anaeromyxobacter oryzae sp. nov., Anaeromyxobacter diazotrophicus sp. nov. and Anaeromyxobacter paludicola sp. nov., isolated from paddy soils.</title>
        <authorList>
            <person name="Itoh H."/>
            <person name="Xu Z."/>
            <person name="Mise K."/>
            <person name="Masuda Y."/>
            <person name="Ushijima N."/>
            <person name="Hayakawa C."/>
            <person name="Shiratori Y."/>
            <person name="Senoo K."/>
        </authorList>
    </citation>
    <scope>NUCLEOTIDE SEQUENCE [LARGE SCALE GENOMIC DNA]</scope>
    <source>
        <strain evidence="6">Red232</strain>
    </source>
</reference>
<feature type="region of interest" description="Disordered" evidence="4">
    <location>
        <begin position="1"/>
        <end position="52"/>
    </location>
</feature>
<dbReference type="PANTHER" id="PTHR32332:SF18">
    <property type="entry name" value="2-NITROPROPANE DIOXYGENASE"/>
    <property type="match status" value="1"/>
</dbReference>
<dbReference type="SUPFAM" id="SSF51412">
    <property type="entry name" value="Inosine monophosphate dehydrogenase (IMPDH)"/>
    <property type="match status" value="1"/>
</dbReference>
<dbReference type="GO" id="GO:0051213">
    <property type="term" value="F:dioxygenase activity"/>
    <property type="evidence" value="ECO:0007669"/>
    <property type="project" value="UniProtKB-KW"/>
</dbReference>
<evidence type="ECO:0000313" key="6">
    <source>
        <dbReference type="Proteomes" id="UP001162891"/>
    </source>
</evidence>
<keyword evidence="1" id="KW-0285">Flavoprotein</keyword>
<organism evidence="5 6">
    <name type="scientific">Anaeromyxobacter oryzae</name>
    <dbReference type="NCBI Taxonomy" id="2918170"/>
    <lineage>
        <taxon>Bacteria</taxon>
        <taxon>Pseudomonadati</taxon>
        <taxon>Myxococcota</taxon>
        <taxon>Myxococcia</taxon>
        <taxon>Myxococcales</taxon>
        <taxon>Cystobacterineae</taxon>
        <taxon>Anaeromyxobacteraceae</taxon>
        <taxon>Anaeromyxobacter</taxon>
    </lineage>
</organism>
<keyword evidence="6" id="KW-1185">Reference proteome</keyword>
<dbReference type="EMBL" id="AP025591">
    <property type="protein sequence ID" value="BDG04768.1"/>
    <property type="molecule type" value="Genomic_DNA"/>
</dbReference>
<evidence type="ECO:0000256" key="3">
    <source>
        <dbReference type="ARBA" id="ARBA00023002"/>
    </source>
</evidence>